<dbReference type="AlphaFoldDB" id="A0A100WLM9"/>
<feature type="region of interest" description="Disordered" evidence="10">
    <location>
        <begin position="1"/>
        <end position="22"/>
    </location>
</feature>
<keyword evidence="4" id="KW-0808">Transferase</keyword>
<dbReference type="Gene3D" id="3.30.565.10">
    <property type="entry name" value="Histidine kinase-like ATPase, C-terminal domain"/>
    <property type="match status" value="1"/>
</dbReference>
<evidence type="ECO:0000313" key="13">
    <source>
        <dbReference type="EMBL" id="GAT00134.1"/>
    </source>
</evidence>
<dbReference type="Pfam" id="PF07730">
    <property type="entry name" value="HisKA_3"/>
    <property type="match status" value="1"/>
</dbReference>
<evidence type="ECO:0000256" key="10">
    <source>
        <dbReference type="SAM" id="MobiDB-lite"/>
    </source>
</evidence>
<keyword evidence="6 13" id="KW-0418">Kinase</keyword>
<evidence type="ECO:0000256" key="5">
    <source>
        <dbReference type="ARBA" id="ARBA00022741"/>
    </source>
</evidence>
<dbReference type="Proteomes" id="UP000069705">
    <property type="component" value="Unassembled WGS sequence"/>
</dbReference>
<organism evidence="13 14">
    <name type="scientific">Mycolicibacterium fortuitum subsp. acetamidolyticum</name>
    <dbReference type="NCBI Taxonomy" id="144550"/>
    <lineage>
        <taxon>Bacteria</taxon>
        <taxon>Bacillati</taxon>
        <taxon>Actinomycetota</taxon>
        <taxon>Actinomycetes</taxon>
        <taxon>Mycobacteriales</taxon>
        <taxon>Mycobacteriaceae</taxon>
        <taxon>Mycolicibacterium</taxon>
    </lineage>
</organism>
<feature type="transmembrane region" description="Helical" evidence="11">
    <location>
        <begin position="115"/>
        <end position="135"/>
    </location>
</feature>
<evidence type="ECO:0000313" key="14">
    <source>
        <dbReference type="Proteomes" id="UP000069705"/>
    </source>
</evidence>
<feature type="transmembrane region" description="Helical" evidence="11">
    <location>
        <begin position="183"/>
        <end position="200"/>
    </location>
</feature>
<dbReference type="EMBL" id="BCSZ01000002">
    <property type="protein sequence ID" value="GAT00134.1"/>
    <property type="molecule type" value="Genomic_DNA"/>
</dbReference>
<proteinExistence type="predicted"/>
<reference evidence="14" key="2">
    <citation type="submission" date="2016-02" db="EMBL/GenBank/DDBJ databases">
        <title>Draft genome sequence of five rapidly growing Mycobacterium species.</title>
        <authorList>
            <person name="Katahira K."/>
            <person name="Gotou Y."/>
            <person name="Iida K."/>
            <person name="Ogura Y."/>
            <person name="Hayashi T."/>
        </authorList>
    </citation>
    <scope>NUCLEOTIDE SEQUENCE [LARGE SCALE GENOMIC DNA]</scope>
    <source>
        <strain evidence="14">JCM6368</strain>
    </source>
</reference>
<feature type="coiled-coil region" evidence="9">
    <location>
        <begin position="199"/>
        <end position="228"/>
    </location>
</feature>
<evidence type="ECO:0000256" key="9">
    <source>
        <dbReference type="SAM" id="Coils"/>
    </source>
</evidence>
<dbReference type="InterPro" id="IPR036890">
    <property type="entry name" value="HATPase_C_sf"/>
</dbReference>
<comment type="caution">
    <text evidence="13">The sequence shown here is derived from an EMBL/GenBank/DDBJ whole genome shotgun (WGS) entry which is preliminary data.</text>
</comment>
<dbReference type="GO" id="GO:0000155">
    <property type="term" value="F:phosphorelay sensor kinase activity"/>
    <property type="evidence" value="ECO:0007669"/>
    <property type="project" value="InterPro"/>
</dbReference>
<evidence type="ECO:0000256" key="6">
    <source>
        <dbReference type="ARBA" id="ARBA00022777"/>
    </source>
</evidence>
<keyword evidence="7" id="KW-0067">ATP-binding</keyword>
<keyword evidence="11" id="KW-0812">Transmembrane</keyword>
<dbReference type="EC" id="2.7.13.3" evidence="2"/>
<sequence length="440" mass="47508">MLKVDPGTTGTQQSGLLKSDPGRRRDRRLTFYHQNMLGSIARSLRGHVRRRGYALPVGYNWAIVLAFDSTVIGAGVVAMLQRPAEDLPASLLALFVCVAPFALFYFSGVDFKAPIVWSTWTTATAVLLFATATPISNDFAPLIAVLMVGEVASLVGVWGGFLASLTAAALLLTAASQHRLDALPLYLGILGMGWLVGYLVHTQQQLMRQQQESQAAQARHAAADERRRIAREVHDVIAHSLSVTLLHVTGARRGLQQDRDVDDAVEALEQAERLGRQAMADIRRTVGLLDGAPMSMAPEPGVDDIGCLVDDFVRAGLNVRLEATGRTEFVSAAVGLALYRIAQESLANIAKHAPDTEATVLLRISRTSATLTVANRLPVAVLSRQSGRDVEGRGVRGMRQRVELLGGIISVGPADDGWSVRTNIPLDDTDRASRWCPVVS</sequence>
<dbReference type="Gene3D" id="1.20.5.1930">
    <property type="match status" value="1"/>
</dbReference>
<feature type="transmembrane region" description="Helical" evidence="11">
    <location>
        <begin position="59"/>
        <end position="80"/>
    </location>
</feature>
<evidence type="ECO:0000256" key="11">
    <source>
        <dbReference type="SAM" id="Phobius"/>
    </source>
</evidence>
<evidence type="ECO:0000256" key="1">
    <source>
        <dbReference type="ARBA" id="ARBA00000085"/>
    </source>
</evidence>
<evidence type="ECO:0000256" key="7">
    <source>
        <dbReference type="ARBA" id="ARBA00022840"/>
    </source>
</evidence>
<accession>A0A100WLM9</accession>
<dbReference type="PANTHER" id="PTHR24421">
    <property type="entry name" value="NITRATE/NITRITE SENSOR PROTEIN NARX-RELATED"/>
    <property type="match status" value="1"/>
</dbReference>
<evidence type="ECO:0000256" key="2">
    <source>
        <dbReference type="ARBA" id="ARBA00012438"/>
    </source>
</evidence>
<feature type="transmembrane region" description="Helical" evidence="11">
    <location>
        <begin position="87"/>
        <end position="109"/>
    </location>
</feature>
<dbReference type="GO" id="GO:0016020">
    <property type="term" value="C:membrane"/>
    <property type="evidence" value="ECO:0007669"/>
    <property type="project" value="InterPro"/>
</dbReference>
<evidence type="ECO:0000256" key="3">
    <source>
        <dbReference type="ARBA" id="ARBA00022553"/>
    </source>
</evidence>
<gene>
    <name evidence="13" type="ORF">RMCFA_0248</name>
</gene>
<dbReference type="PANTHER" id="PTHR24421:SF10">
    <property type="entry name" value="NITRATE_NITRITE SENSOR PROTEIN NARQ"/>
    <property type="match status" value="1"/>
</dbReference>
<dbReference type="GO" id="GO:0005524">
    <property type="term" value="F:ATP binding"/>
    <property type="evidence" value="ECO:0007669"/>
    <property type="project" value="UniProtKB-KW"/>
</dbReference>
<evidence type="ECO:0000256" key="4">
    <source>
        <dbReference type="ARBA" id="ARBA00022679"/>
    </source>
</evidence>
<evidence type="ECO:0000259" key="12">
    <source>
        <dbReference type="Pfam" id="PF07730"/>
    </source>
</evidence>
<reference evidence="13 14" key="1">
    <citation type="journal article" date="2016" name="Genome Announc.">
        <title>Draft Genome Sequences of Five Rapidly Growing Mycobacterium Species, M. thermoresistibile, M. fortuitum subsp. acetamidolyticum, M. canariasense, M. brisbanense, and M. novocastrense.</title>
        <authorList>
            <person name="Katahira K."/>
            <person name="Ogura Y."/>
            <person name="Gotoh Y."/>
            <person name="Hayashi T."/>
        </authorList>
    </citation>
    <scope>NUCLEOTIDE SEQUENCE [LARGE SCALE GENOMIC DNA]</scope>
    <source>
        <strain evidence="13 14">JCM6368</strain>
    </source>
</reference>
<protein>
    <recommendedName>
        <fullName evidence="2">histidine kinase</fullName>
        <ecNumber evidence="2">2.7.13.3</ecNumber>
    </recommendedName>
</protein>
<keyword evidence="8" id="KW-0902">Two-component regulatory system</keyword>
<keyword evidence="5" id="KW-0547">Nucleotide-binding</keyword>
<feature type="transmembrane region" description="Helical" evidence="11">
    <location>
        <begin position="142"/>
        <end position="171"/>
    </location>
</feature>
<dbReference type="InterPro" id="IPR050482">
    <property type="entry name" value="Sensor_HK_TwoCompSys"/>
</dbReference>
<keyword evidence="3" id="KW-0597">Phosphoprotein</keyword>
<name>A0A100WLM9_MYCFO</name>
<dbReference type="CDD" id="cd16917">
    <property type="entry name" value="HATPase_UhpB-NarQ-NarX-like"/>
    <property type="match status" value="1"/>
</dbReference>
<dbReference type="InterPro" id="IPR011712">
    <property type="entry name" value="Sig_transdc_His_kin_sub3_dim/P"/>
</dbReference>
<keyword evidence="11" id="KW-1133">Transmembrane helix</keyword>
<evidence type="ECO:0000256" key="8">
    <source>
        <dbReference type="ARBA" id="ARBA00023012"/>
    </source>
</evidence>
<keyword evidence="9" id="KW-0175">Coiled coil</keyword>
<dbReference type="GO" id="GO:0046983">
    <property type="term" value="F:protein dimerization activity"/>
    <property type="evidence" value="ECO:0007669"/>
    <property type="project" value="InterPro"/>
</dbReference>
<keyword evidence="11" id="KW-0472">Membrane</keyword>
<dbReference type="SUPFAM" id="SSF55874">
    <property type="entry name" value="ATPase domain of HSP90 chaperone/DNA topoisomerase II/histidine kinase"/>
    <property type="match status" value="1"/>
</dbReference>
<feature type="domain" description="Signal transduction histidine kinase subgroup 3 dimerisation and phosphoacceptor" evidence="12">
    <location>
        <begin position="225"/>
        <end position="289"/>
    </location>
</feature>
<comment type="catalytic activity">
    <reaction evidence="1">
        <text>ATP + protein L-histidine = ADP + protein N-phospho-L-histidine.</text>
        <dbReference type="EC" id="2.7.13.3"/>
    </reaction>
</comment>